<gene>
    <name evidence="1" type="ORF">JGI1_02035</name>
</gene>
<keyword evidence="2" id="KW-1185">Reference proteome</keyword>
<protein>
    <submittedName>
        <fullName evidence="1">S-formylglutathione hydrolase FrmB</fullName>
    </submittedName>
</protein>
<dbReference type="PANTHER" id="PTHR48098">
    <property type="entry name" value="ENTEROCHELIN ESTERASE-RELATED"/>
    <property type="match status" value="1"/>
</dbReference>
<dbReference type="InterPro" id="IPR029058">
    <property type="entry name" value="AB_hydrolase_fold"/>
</dbReference>
<dbReference type="Gene3D" id="3.40.50.1820">
    <property type="entry name" value="alpha/beta hydrolase"/>
    <property type="match status" value="1"/>
</dbReference>
<dbReference type="STRING" id="1643428.GCA_001442855_01993"/>
<dbReference type="Proteomes" id="UP000320623">
    <property type="component" value="Unassembled WGS sequence"/>
</dbReference>
<dbReference type="InterPro" id="IPR050583">
    <property type="entry name" value="Mycobacterial_A85_antigen"/>
</dbReference>
<dbReference type="PANTHER" id="PTHR48098:SF1">
    <property type="entry name" value="DIACYLGLYCEROL ACYLTRANSFERASE_MYCOLYLTRANSFERASE AG85A"/>
    <property type="match status" value="1"/>
</dbReference>
<dbReference type="GO" id="GO:0016787">
    <property type="term" value="F:hydrolase activity"/>
    <property type="evidence" value="ECO:0007669"/>
    <property type="project" value="UniProtKB-KW"/>
</dbReference>
<evidence type="ECO:0000313" key="2">
    <source>
        <dbReference type="Proteomes" id="UP000320623"/>
    </source>
</evidence>
<name>A0A0S4NAW1_9BACT</name>
<dbReference type="AlphaFoldDB" id="A0A0S4NAW1"/>
<dbReference type="OrthoDB" id="9784036at2"/>
<dbReference type="EMBL" id="FAOO01000020">
    <property type="protein sequence ID" value="CUU08266.1"/>
    <property type="molecule type" value="Genomic_DNA"/>
</dbReference>
<accession>A0A0S4NAW1</accession>
<evidence type="ECO:0000313" key="1">
    <source>
        <dbReference type="EMBL" id="CUU08266.1"/>
    </source>
</evidence>
<dbReference type="SUPFAM" id="SSF53474">
    <property type="entry name" value="alpha/beta-Hydrolases"/>
    <property type="match status" value="1"/>
</dbReference>
<sequence length="277" mass="32417">MLKNLLLAFLILTNLALTQGKVKVLLDSLRSNATNSYKKFNIILPKDYEQSEERYPVLYLLHGYAGSHRDWVNKTGLIRYINEYKLIVVTPEADNSWYTNSLLHKDRNYEDYIIKELIPYVEEKYRVISTRHGRAIAGLSMGGYGAVKFGLKYPSYFQLVGSFSGAFNLFELMDKNKYAVAQSLIEVFGEKRNEHWIKNDIFSLVDSLADKTAPYFYISCGFEDEIEGLLHSNREFVKLLQSKKIRYEYHELPGGHNWLFWDKEIENFLKLLNRCEF</sequence>
<organism evidence="1 2">
    <name type="scientific">Candidatus Thermokryptus mobilis</name>
    <dbReference type="NCBI Taxonomy" id="1643428"/>
    <lineage>
        <taxon>Bacteria</taxon>
        <taxon>Pseudomonadati</taxon>
        <taxon>Candidatus Kryptoniota</taxon>
        <taxon>Candidatus Thermokryptus</taxon>
    </lineage>
</organism>
<proteinExistence type="predicted"/>
<keyword evidence="1" id="KW-0378">Hydrolase</keyword>
<dbReference type="RefSeq" id="WP_140945752.1">
    <property type="nucleotide sequence ID" value="NZ_FAOO01000020.1"/>
</dbReference>
<reference evidence="2" key="1">
    <citation type="submission" date="2015-11" db="EMBL/GenBank/DDBJ databases">
        <authorList>
            <person name="Varghese N."/>
        </authorList>
    </citation>
    <scope>NUCLEOTIDE SEQUENCE [LARGE SCALE GENOMIC DNA]</scope>
</reference>
<dbReference type="GO" id="GO:0016747">
    <property type="term" value="F:acyltransferase activity, transferring groups other than amino-acyl groups"/>
    <property type="evidence" value="ECO:0007669"/>
    <property type="project" value="TreeGrafter"/>
</dbReference>
<dbReference type="InterPro" id="IPR000801">
    <property type="entry name" value="Esterase-like"/>
</dbReference>
<dbReference type="Pfam" id="PF00756">
    <property type="entry name" value="Esterase"/>
    <property type="match status" value="1"/>
</dbReference>